<dbReference type="EMBL" id="JABANM010007677">
    <property type="protein sequence ID" value="KAF4743873.1"/>
    <property type="molecule type" value="Genomic_DNA"/>
</dbReference>
<feature type="compositionally biased region" description="Basic and acidic residues" evidence="1">
    <location>
        <begin position="518"/>
        <end position="535"/>
    </location>
</feature>
<comment type="caution">
    <text evidence="2">The sequence shown here is derived from an EMBL/GenBank/DDBJ whole genome shotgun (WGS) entry which is preliminary data.</text>
</comment>
<feature type="compositionally biased region" description="Polar residues" evidence="1">
    <location>
        <begin position="497"/>
        <end position="516"/>
    </location>
</feature>
<evidence type="ECO:0000256" key="1">
    <source>
        <dbReference type="SAM" id="MobiDB-lite"/>
    </source>
</evidence>
<protein>
    <submittedName>
        <fullName evidence="2">Uncharacterized protein</fullName>
    </submittedName>
</protein>
<proteinExistence type="predicted"/>
<feature type="region of interest" description="Disordered" evidence="1">
    <location>
        <begin position="382"/>
        <end position="426"/>
    </location>
</feature>
<organism evidence="2 3">
    <name type="scientific">Perkinsus olseni</name>
    <name type="common">Perkinsus atlanticus</name>
    <dbReference type="NCBI Taxonomy" id="32597"/>
    <lineage>
        <taxon>Eukaryota</taxon>
        <taxon>Sar</taxon>
        <taxon>Alveolata</taxon>
        <taxon>Perkinsozoa</taxon>
        <taxon>Perkinsea</taxon>
        <taxon>Perkinsida</taxon>
        <taxon>Perkinsidae</taxon>
        <taxon>Perkinsus</taxon>
    </lineage>
</organism>
<feature type="region of interest" description="Disordered" evidence="1">
    <location>
        <begin position="496"/>
        <end position="535"/>
    </location>
</feature>
<feature type="compositionally biased region" description="Polar residues" evidence="1">
    <location>
        <begin position="384"/>
        <end position="393"/>
    </location>
</feature>
<feature type="region of interest" description="Disordered" evidence="1">
    <location>
        <begin position="456"/>
        <end position="483"/>
    </location>
</feature>
<feature type="compositionally biased region" description="Polar residues" evidence="1">
    <location>
        <begin position="403"/>
        <end position="421"/>
    </location>
</feature>
<sequence>MISGTADGFLCESLGIPEFAVDDYESVDRCGRMVLKVAGCEDEGLHLEDRRRRRARDPPLGMTHHKHRSFHSPLLVDAQSDVRLHTHDLSGQAWDSFPGLAPDCVPLMHLAGSREELRRSVVAYGLHAKAIPRQLIYGCPLEAFDYNPALTMAVYGSRFCISQPPKDALQADWDAVDQDNAYRPGQKPTDAVRSAIRGSTLLMHISPKNHPDRLRTKEGDLARIEEFSLWYSMRAFARHSSYRNCDHARGALEDGLSKAVYSPVLIVHDPGLRGFEAINAVLGSVDIHCFERGLQPVVSHIRRFVNEREMLAVDDSSELGCIGGIYLPKVGRLVIYQKNASLDPTGGNSPFPCILLENTAYDRDLNSALEARVAELARLREQPPISQEVSSERLTPAHPPQQYPTDSHSETPMSGDDNTLTIPPIPRRIPGINVPIPASSIMSSYSQLEGSRLMGAPMATSGSADRSRSENERSASLAFSSGDHHNLEPRLILASLRSDSSPSRTLRPSSNPTTLCQDVEKENEREKNDEPKDSSLVDLLQSQERVRETQLVALQDLQPSPSGAGQIDVNEPLIDLNSPKSTSSVRPVDLLTPLSGEDTRDAAPKRSQNVINNDGTKNHSGISELGERLVRDRLHSCDSAGDELDDKMDSWRKSFGIGVREYASHISDSKEHLDHDPQGCFKPVLCPFFTILPRTPRWKTRNLRRSGGQPSVQINGEDYSFLDDASYTEDARIQSWRSFIGTMCKAGLMCDLDPRHYTAISHPNISGAAVPLDLREDMGGRLAVHSGLFSGSVGPHTRSVMSAAHLYQWYVEGRLPILFTVIHTVDKLELSSPRNEAYAAFCCRAHLELYLDIFRRYEFKCPLRGDGARGPPMSFMTRALASFSTTVFEKYGDGAMKPSGGTPAEASLSRYLLLLREAWICDRALKDFGLRPPPVWGLTNDELRPYCRPKDEDWLEQRVPDDEHRRVNSSQRLARNTRSFIHSLVHPAEASQHFHNSRIDGAPWANCSPTNCGEYCAVCVIRLRSAYEP</sequence>
<dbReference type="AlphaFoldDB" id="A0A7J6TFH2"/>
<evidence type="ECO:0000313" key="2">
    <source>
        <dbReference type="EMBL" id="KAF4743873.1"/>
    </source>
</evidence>
<evidence type="ECO:0000313" key="3">
    <source>
        <dbReference type="Proteomes" id="UP000574390"/>
    </source>
</evidence>
<reference evidence="2 3" key="1">
    <citation type="submission" date="2020-04" db="EMBL/GenBank/DDBJ databases">
        <title>Perkinsus olseni comparative genomics.</title>
        <authorList>
            <person name="Bogema D.R."/>
        </authorList>
    </citation>
    <scope>NUCLEOTIDE SEQUENCE [LARGE SCALE GENOMIC DNA]</scope>
    <source>
        <strain evidence="2">ATCC PRA-205</strain>
    </source>
</reference>
<feature type="compositionally biased region" description="Polar residues" evidence="1">
    <location>
        <begin position="606"/>
        <end position="621"/>
    </location>
</feature>
<feature type="region of interest" description="Disordered" evidence="1">
    <location>
        <begin position="554"/>
        <end position="621"/>
    </location>
</feature>
<name>A0A7J6TFH2_PEROL</name>
<gene>
    <name evidence="2" type="ORF">FOZ62_018893</name>
</gene>
<dbReference type="Proteomes" id="UP000574390">
    <property type="component" value="Unassembled WGS sequence"/>
</dbReference>
<accession>A0A7J6TFH2</accession>